<name>A0ACD5YD59_AVESA</name>
<dbReference type="EnsemblPlants" id="AVESA.00010b.r2.5DG0941010.1">
    <property type="protein sequence ID" value="AVESA.00010b.r2.5DG0941010.1.CDS"/>
    <property type="gene ID" value="AVESA.00010b.r2.5DG0941010"/>
</dbReference>
<keyword evidence="2" id="KW-1185">Reference proteome</keyword>
<reference evidence="1" key="1">
    <citation type="submission" date="2021-05" db="EMBL/GenBank/DDBJ databases">
        <authorList>
            <person name="Scholz U."/>
            <person name="Mascher M."/>
            <person name="Fiebig A."/>
        </authorList>
    </citation>
    <scope>NUCLEOTIDE SEQUENCE [LARGE SCALE GENOMIC DNA]</scope>
</reference>
<accession>A0ACD5YD59</accession>
<protein>
    <submittedName>
        <fullName evidence="1">Uncharacterized protein</fullName>
    </submittedName>
</protein>
<proteinExistence type="predicted"/>
<organism evidence="1 2">
    <name type="scientific">Avena sativa</name>
    <name type="common">Oat</name>
    <dbReference type="NCBI Taxonomy" id="4498"/>
    <lineage>
        <taxon>Eukaryota</taxon>
        <taxon>Viridiplantae</taxon>
        <taxon>Streptophyta</taxon>
        <taxon>Embryophyta</taxon>
        <taxon>Tracheophyta</taxon>
        <taxon>Spermatophyta</taxon>
        <taxon>Magnoliopsida</taxon>
        <taxon>Liliopsida</taxon>
        <taxon>Poales</taxon>
        <taxon>Poaceae</taxon>
        <taxon>BOP clade</taxon>
        <taxon>Pooideae</taxon>
        <taxon>Poodae</taxon>
        <taxon>Poeae</taxon>
        <taxon>Poeae Chloroplast Group 1 (Aveneae type)</taxon>
        <taxon>Aveninae</taxon>
        <taxon>Avena</taxon>
    </lineage>
</organism>
<dbReference type="Proteomes" id="UP001732700">
    <property type="component" value="Chromosome 5D"/>
</dbReference>
<reference evidence="1" key="2">
    <citation type="submission" date="2025-09" db="UniProtKB">
        <authorList>
            <consortium name="EnsemblPlants"/>
        </authorList>
    </citation>
    <scope>IDENTIFICATION</scope>
</reference>
<sequence length="275" mass="30218">MADPRCHLLPTFLVNCTLILATYTLGATALSFNYNFAIPGDRAQLRLINASYAGVDRIILTDEVSNLTGRVAHPQPVRLWDDRSGRQASFTTTFHFAIHASSNVSRGDGMAFFIGPFPAATPPPRSDGGLLGLFSNPNTTGDDADSLRPPHTVAVEFDTCWNDGWDPSDGGGDHIGIDVNGIRSNWTRNLPTLSLNGTMWANITYDAESKVMKVTLRTIHRLYFNDVRTQCEDGSQGRRRLGAGRGRRVLGRHRTPQRVAPSPRLVLPLHRSLSV</sequence>
<evidence type="ECO:0000313" key="2">
    <source>
        <dbReference type="Proteomes" id="UP001732700"/>
    </source>
</evidence>
<evidence type="ECO:0000313" key="1">
    <source>
        <dbReference type="EnsemblPlants" id="AVESA.00010b.r2.5DG0941010.1.CDS"/>
    </source>
</evidence>